<feature type="domain" description="Bacterial sugar transferase" evidence="9">
    <location>
        <begin position="316"/>
        <end position="500"/>
    </location>
</feature>
<feature type="transmembrane region" description="Helical" evidence="8">
    <location>
        <begin position="321"/>
        <end position="342"/>
    </location>
</feature>
<dbReference type="InterPro" id="IPR036291">
    <property type="entry name" value="NAD(P)-bd_dom_sf"/>
</dbReference>
<dbReference type="SUPFAM" id="SSF51735">
    <property type="entry name" value="NAD(P)-binding Rossmann-fold domains"/>
    <property type="match status" value="1"/>
</dbReference>
<feature type="transmembrane region" description="Helical" evidence="8">
    <location>
        <begin position="86"/>
        <end position="110"/>
    </location>
</feature>
<comment type="subcellular location">
    <subcellularLocation>
        <location evidence="1">Membrane</location>
        <topology evidence="1">Multi-pass membrane protein</topology>
    </subcellularLocation>
</comment>
<reference evidence="11" key="1">
    <citation type="submission" date="2017-05" db="EMBL/GenBank/DDBJ databases">
        <authorList>
            <person name="Sharma S."/>
            <person name="Sidhu C."/>
            <person name="Pinnaka A.K."/>
        </authorList>
    </citation>
    <scope>NUCLEOTIDE SEQUENCE [LARGE SCALE GENOMIC DNA]</scope>
    <source>
        <strain evidence="11">AK93</strain>
    </source>
</reference>
<evidence type="ECO:0000256" key="6">
    <source>
        <dbReference type="ARBA" id="ARBA00023136"/>
    </source>
</evidence>
<evidence type="ECO:0000256" key="8">
    <source>
        <dbReference type="SAM" id="Phobius"/>
    </source>
</evidence>
<accession>A0A3E0WWW1</accession>
<dbReference type="PANTHER" id="PTHR30576">
    <property type="entry name" value="COLANIC BIOSYNTHESIS UDP-GLUCOSE LIPID CARRIER TRANSFERASE"/>
    <property type="match status" value="1"/>
</dbReference>
<dbReference type="NCBIfam" id="TIGR03023">
    <property type="entry name" value="WcaJ_sugtrans"/>
    <property type="match status" value="1"/>
</dbReference>
<dbReference type="InterPro" id="IPR017475">
    <property type="entry name" value="EPS_sugar_tfrase"/>
</dbReference>
<name>A0A3E0WWW1_9GAMM</name>
<dbReference type="Pfam" id="PF02397">
    <property type="entry name" value="Bac_transf"/>
    <property type="match status" value="1"/>
</dbReference>
<dbReference type="GO" id="GO:0016020">
    <property type="term" value="C:membrane"/>
    <property type="evidence" value="ECO:0007669"/>
    <property type="project" value="UniProtKB-SubCell"/>
</dbReference>
<dbReference type="Gene3D" id="3.40.50.720">
    <property type="entry name" value="NAD(P)-binding Rossmann-like Domain"/>
    <property type="match status" value="1"/>
</dbReference>
<feature type="transmembrane region" description="Helical" evidence="8">
    <location>
        <begin position="56"/>
        <end position="80"/>
    </location>
</feature>
<sequence>MDVGEQPVAEPQPTKHAPVPTKKERRGTEVVGSVYRVPWVTRLGPRLGALERSAPLVTLFKSIIDPLAVAATLFVLAYLFEGEVSGFVFCVGVLAFLLAGYLLDGALLFLHRRQLWRELLLFAVGWGALIAAVVGIGWVSGVGDLIDRRLFITWAIVTPPVLLALHAAVSLLVQRSPYVEHRPQAAVIVGATQSGRALARAMATEPLLRLNFVGYFDDRAASRTGVAPESVLGKMSELAAYVESHNVRAIYITLPMTSQPRILALLDALRDTTASVYFVPDMFVFDLIQARFDHVGGIPVMSVCDSPFAGLSGLVKRASDVVLALLILALIWPVLLVIGAAVKLTSPGPMIFRQRRYGLDGQDIVVYKFRSMTVMEDGENIRQAVRNDQRLTPIGSFLRKTSLDELPQFINVLQGRMSIVGPRPHATAHNEQYRKLIKGYMVRHKVRPGITGWAQVNGFRGETDTLEKMEQRIAYDLDYLRNWSLWLDMQIVFKTAVAVLRDPAAY</sequence>
<evidence type="ECO:0000256" key="5">
    <source>
        <dbReference type="ARBA" id="ARBA00022989"/>
    </source>
</evidence>
<evidence type="ECO:0000256" key="4">
    <source>
        <dbReference type="ARBA" id="ARBA00022692"/>
    </source>
</evidence>
<evidence type="ECO:0000313" key="11">
    <source>
        <dbReference type="Proteomes" id="UP000256763"/>
    </source>
</evidence>
<feature type="transmembrane region" description="Helical" evidence="8">
    <location>
        <begin position="151"/>
        <end position="173"/>
    </location>
</feature>
<dbReference type="OrthoDB" id="9808602at2"/>
<dbReference type="NCBIfam" id="TIGR03025">
    <property type="entry name" value="EPS_sugtrans"/>
    <property type="match status" value="1"/>
</dbReference>
<keyword evidence="6 8" id="KW-0472">Membrane</keyword>
<evidence type="ECO:0000259" key="9">
    <source>
        <dbReference type="Pfam" id="PF02397"/>
    </source>
</evidence>
<organism evidence="10 11">
    <name type="scientific">Alkalilimnicola ehrlichii</name>
    <dbReference type="NCBI Taxonomy" id="351052"/>
    <lineage>
        <taxon>Bacteria</taxon>
        <taxon>Pseudomonadati</taxon>
        <taxon>Pseudomonadota</taxon>
        <taxon>Gammaproteobacteria</taxon>
        <taxon>Chromatiales</taxon>
        <taxon>Ectothiorhodospiraceae</taxon>
        <taxon>Alkalilimnicola</taxon>
    </lineage>
</organism>
<proteinExistence type="inferred from homology"/>
<evidence type="ECO:0000256" key="7">
    <source>
        <dbReference type="SAM" id="MobiDB-lite"/>
    </source>
</evidence>
<dbReference type="EMBL" id="NFZW01000008">
    <property type="protein sequence ID" value="RFA36869.1"/>
    <property type="molecule type" value="Genomic_DNA"/>
</dbReference>
<feature type="transmembrane region" description="Helical" evidence="8">
    <location>
        <begin position="119"/>
        <end position="139"/>
    </location>
</feature>
<protein>
    <submittedName>
        <fullName evidence="10">Undecaprenyl-phosphate glucose phosphotransferase</fullName>
    </submittedName>
</protein>
<evidence type="ECO:0000313" key="10">
    <source>
        <dbReference type="EMBL" id="RFA36869.1"/>
    </source>
</evidence>
<gene>
    <name evidence="10" type="ORF">CAL65_10140</name>
</gene>
<comment type="similarity">
    <text evidence="2">Belongs to the bacterial sugar transferase family.</text>
</comment>
<dbReference type="AlphaFoldDB" id="A0A3E0WWW1"/>
<comment type="caution">
    <text evidence="10">The sequence shown here is derived from an EMBL/GenBank/DDBJ whole genome shotgun (WGS) entry which is preliminary data.</text>
</comment>
<keyword evidence="11" id="KW-1185">Reference proteome</keyword>
<evidence type="ECO:0000256" key="2">
    <source>
        <dbReference type="ARBA" id="ARBA00006464"/>
    </source>
</evidence>
<dbReference type="GO" id="GO:0089702">
    <property type="term" value="F:undecaprenyl-phosphate glucose phosphotransferase activity"/>
    <property type="evidence" value="ECO:0007669"/>
    <property type="project" value="TreeGrafter"/>
</dbReference>
<evidence type="ECO:0000256" key="1">
    <source>
        <dbReference type="ARBA" id="ARBA00004141"/>
    </source>
</evidence>
<dbReference type="Pfam" id="PF13727">
    <property type="entry name" value="CoA_binding_3"/>
    <property type="match status" value="1"/>
</dbReference>
<keyword evidence="4 8" id="KW-0812">Transmembrane</keyword>
<feature type="region of interest" description="Disordered" evidence="7">
    <location>
        <begin position="1"/>
        <end position="25"/>
    </location>
</feature>
<dbReference type="RefSeq" id="WP_116302129.1">
    <property type="nucleotide sequence ID" value="NZ_NFZV01000008.1"/>
</dbReference>
<keyword evidence="3 10" id="KW-0808">Transferase</keyword>
<dbReference type="PANTHER" id="PTHR30576:SF21">
    <property type="entry name" value="UDP-GLUCOSE:UNDECAPRENYL-PHOSPHATE GLUCOSE-1-PHOSPHATE TRANSFERASE"/>
    <property type="match status" value="1"/>
</dbReference>
<evidence type="ECO:0000256" key="3">
    <source>
        <dbReference type="ARBA" id="ARBA00022679"/>
    </source>
</evidence>
<dbReference type="InterPro" id="IPR003362">
    <property type="entry name" value="Bact_transf"/>
</dbReference>
<dbReference type="InterPro" id="IPR017473">
    <property type="entry name" value="Undecaprenyl-P_gluc_Ptfrase"/>
</dbReference>
<dbReference type="Proteomes" id="UP000256763">
    <property type="component" value="Unassembled WGS sequence"/>
</dbReference>
<dbReference type="GO" id="GO:0009242">
    <property type="term" value="P:colanic acid biosynthetic process"/>
    <property type="evidence" value="ECO:0007669"/>
    <property type="project" value="TreeGrafter"/>
</dbReference>
<keyword evidence="5 8" id="KW-1133">Transmembrane helix</keyword>